<dbReference type="Proteomes" id="UP000077266">
    <property type="component" value="Unassembled WGS sequence"/>
</dbReference>
<sequence>MALGLDFPSEMLNAILCLLRQPDLFRAVGTCTDSGEMSHAYKQQLFRTLQDHLPVVWHPKVKIEKQCFECLGDALRLPARVLEFLALALELSDTCLPWLLFDGDAPKLVVLKLDVVPASESEVISTVTTLELDWDCDCGDGPSTRTLPLIKHCFLSPA</sequence>
<protein>
    <submittedName>
        <fullName evidence="1">Uncharacterized protein</fullName>
    </submittedName>
</protein>
<gene>
    <name evidence="1" type="ORF">EXIGLDRAFT_771394</name>
</gene>
<evidence type="ECO:0000313" key="1">
    <source>
        <dbReference type="EMBL" id="KZV89797.1"/>
    </source>
</evidence>
<proteinExistence type="predicted"/>
<dbReference type="InParanoid" id="A0A165G0A9"/>
<dbReference type="EMBL" id="KV426063">
    <property type="protein sequence ID" value="KZV89797.1"/>
    <property type="molecule type" value="Genomic_DNA"/>
</dbReference>
<dbReference type="AlphaFoldDB" id="A0A165G0A9"/>
<name>A0A165G0A9_EXIGL</name>
<keyword evidence="2" id="KW-1185">Reference proteome</keyword>
<accession>A0A165G0A9</accession>
<evidence type="ECO:0000313" key="2">
    <source>
        <dbReference type="Proteomes" id="UP000077266"/>
    </source>
</evidence>
<organism evidence="1 2">
    <name type="scientific">Exidia glandulosa HHB12029</name>
    <dbReference type="NCBI Taxonomy" id="1314781"/>
    <lineage>
        <taxon>Eukaryota</taxon>
        <taxon>Fungi</taxon>
        <taxon>Dikarya</taxon>
        <taxon>Basidiomycota</taxon>
        <taxon>Agaricomycotina</taxon>
        <taxon>Agaricomycetes</taxon>
        <taxon>Auriculariales</taxon>
        <taxon>Exidiaceae</taxon>
        <taxon>Exidia</taxon>
    </lineage>
</organism>
<reference evidence="1 2" key="1">
    <citation type="journal article" date="2016" name="Mol. Biol. Evol.">
        <title>Comparative Genomics of Early-Diverging Mushroom-Forming Fungi Provides Insights into the Origins of Lignocellulose Decay Capabilities.</title>
        <authorList>
            <person name="Nagy L.G."/>
            <person name="Riley R."/>
            <person name="Tritt A."/>
            <person name="Adam C."/>
            <person name="Daum C."/>
            <person name="Floudas D."/>
            <person name="Sun H."/>
            <person name="Yadav J.S."/>
            <person name="Pangilinan J."/>
            <person name="Larsson K.H."/>
            <person name="Matsuura K."/>
            <person name="Barry K."/>
            <person name="Labutti K."/>
            <person name="Kuo R."/>
            <person name="Ohm R.A."/>
            <person name="Bhattacharya S.S."/>
            <person name="Shirouzu T."/>
            <person name="Yoshinaga Y."/>
            <person name="Martin F.M."/>
            <person name="Grigoriev I.V."/>
            <person name="Hibbett D.S."/>
        </authorList>
    </citation>
    <scope>NUCLEOTIDE SEQUENCE [LARGE SCALE GENOMIC DNA]</scope>
    <source>
        <strain evidence="1 2">HHB12029</strain>
    </source>
</reference>